<name>A0A644TUV5_9ZZZZ</name>
<protein>
    <recommendedName>
        <fullName evidence="1">Metallo-beta-lactamase domain-containing protein</fullName>
    </recommendedName>
</protein>
<dbReference type="EMBL" id="VSSQ01000054">
    <property type="protein sequence ID" value="MPL70753.1"/>
    <property type="molecule type" value="Genomic_DNA"/>
</dbReference>
<reference evidence="2" key="1">
    <citation type="submission" date="2019-08" db="EMBL/GenBank/DDBJ databases">
        <authorList>
            <person name="Kucharzyk K."/>
            <person name="Murdoch R.W."/>
            <person name="Higgins S."/>
            <person name="Loffler F."/>
        </authorList>
    </citation>
    <scope>NUCLEOTIDE SEQUENCE</scope>
</reference>
<evidence type="ECO:0000259" key="1">
    <source>
        <dbReference type="Pfam" id="PF12706"/>
    </source>
</evidence>
<gene>
    <name evidence="2" type="ORF">SDC9_16514</name>
</gene>
<organism evidence="2">
    <name type="scientific">bioreactor metagenome</name>
    <dbReference type="NCBI Taxonomy" id="1076179"/>
    <lineage>
        <taxon>unclassified sequences</taxon>
        <taxon>metagenomes</taxon>
        <taxon>ecological metagenomes</taxon>
    </lineage>
</organism>
<dbReference type="Gene3D" id="3.60.15.10">
    <property type="entry name" value="Ribonuclease Z/Hydroxyacylglutathione hydrolase-like"/>
    <property type="match status" value="1"/>
</dbReference>
<dbReference type="AlphaFoldDB" id="A0A644TUV5"/>
<accession>A0A644TUV5</accession>
<feature type="domain" description="Metallo-beta-lactamase" evidence="1">
    <location>
        <begin position="72"/>
        <end position="219"/>
    </location>
</feature>
<comment type="caution">
    <text evidence="2">The sequence shown here is derived from an EMBL/GenBank/DDBJ whole genome shotgun (WGS) entry which is preliminary data.</text>
</comment>
<dbReference type="PANTHER" id="PTHR43546">
    <property type="entry name" value="UPF0173 METAL-DEPENDENT HYDROLASE MJ1163-RELATED"/>
    <property type="match status" value="1"/>
</dbReference>
<evidence type="ECO:0000313" key="2">
    <source>
        <dbReference type="EMBL" id="MPL70753.1"/>
    </source>
</evidence>
<dbReference type="InterPro" id="IPR050114">
    <property type="entry name" value="UPF0173_UPF0282_UlaG_hydrolase"/>
</dbReference>
<dbReference type="InterPro" id="IPR001279">
    <property type="entry name" value="Metallo-B-lactamas"/>
</dbReference>
<dbReference type="InterPro" id="IPR036866">
    <property type="entry name" value="RibonucZ/Hydroxyglut_hydro"/>
</dbReference>
<dbReference type="SUPFAM" id="SSF56281">
    <property type="entry name" value="Metallo-hydrolase/oxidoreductase"/>
    <property type="match status" value="1"/>
</dbReference>
<sequence>MNSFAMAVKTASIGKTHLFSVGQAGYIIKSKNGYILGIDLYLSECVERIEGNVGFKRLLPKLIYPFELEFNYLITTHPHYDHFDMDSIPQLMSNKKTLLFASLNCRNEVNRLKMINENIKYVVPGDSFSFTDYKFEFVNCDHGSGAPDAVGVIVTVDEKTIYIAGDTCLRIDRVEEYKRKGPFDVMIAPINGAYGNLNEKDCAILSNSIKPKLTIPCHYGMFASHGGNLAEFITIMDKDYPHLSYLILSQGEQYTFSE</sequence>
<proteinExistence type="predicted"/>
<dbReference type="Pfam" id="PF12706">
    <property type="entry name" value="Lactamase_B_2"/>
    <property type="match status" value="1"/>
</dbReference>